<comment type="caution">
    <text evidence="2">The sequence shown here is derived from an EMBL/GenBank/DDBJ whole genome shotgun (WGS) entry which is preliminary data.</text>
</comment>
<organism evidence="2 3">
    <name type="scientific">Carboxylicivirga marina</name>
    <dbReference type="NCBI Taxonomy" id="2800988"/>
    <lineage>
        <taxon>Bacteria</taxon>
        <taxon>Pseudomonadati</taxon>
        <taxon>Bacteroidota</taxon>
        <taxon>Bacteroidia</taxon>
        <taxon>Marinilabiliales</taxon>
        <taxon>Marinilabiliaceae</taxon>
        <taxon>Carboxylicivirga</taxon>
    </lineage>
</organism>
<dbReference type="SUPFAM" id="SSF46955">
    <property type="entry name" value="Putative DNA-binding domain"/>
    <property type="match status" value="1"/>
</dbReference>
<evidence type="ECO:0000313" key="2">
    <source>
        <dbReference type="EMBL" id="MBK3517714.1"/>
    </source>
</evidence>
<dbReference type="NCBIfam" id="TIGR01764">
    <property type="entry name" value="excise"/>
    <property type="match status" value="1"/>
</dbReference>
<feature type="domain" description="Helix-turn-helix" evidence="1">
    <location>
        <begin position="43"/>
        <end position="88"/>
    </location>
</feature>
<dbReference type="EMBL" id="JAENRR010000020">
    <property type="protein sequence ID" value="MBK3517714.1"/>
    <property type="molecule type" value="Genomic_DNA"/>
</dbReference>
<dbReference type="InterPro" id="IPR010093">
    <property type="entry name" value="SinI_DNA-bd"/>
</dbReference>
<dbReference type="Proteomes" id="UP000605676">
    <property type="component" value="Unassembled WGS sequence"/>
</dbReference>
<protein>
    <submittedName>
        <fullName evidence="2">Helix-turn-helix domain-containing protein</fullName>
    </submittedName>
</protein>
<keyword evidence="3" id="KW-1185">Reference proteome</keyword>
<dbReference type="InterPro" id="IPR009061">
    <property type="entry name" value="DNA-bd_dom_put_sf"/>
</dbReference>
<evidence type="ECO:0000313" key="3">
    <source>
        <dbReference type="Proteomes" id="UP000605676"/>
    </source>
</evidence>
<gene>
    <name evidence="2" type="ORF">JIV24_10265</name>
</gene>
<name>A0ABS1HKP0_9BACT</name>
<evidence type="ECO:0000259" key="1">
    <source>
        <dbReference type="Pfam" id="PF12728"/>
    </source>
</evidence>
<proteinExistence type="predicted"/>
<dbReference type="InterPro" id="IPR041657">
    <property type="entry name" value="HTH_17"/>
</dbReference>
<reference evidence="2 3" key="1">
    <citation type="submission" date="2021-01" db="EMBL/GenBank/DDBJ databases">
        <title>Carboxyliciviraga sp.nov., isolated from coastal sediments.</title>
        <authorList>
            <person name="Lu D."/>
            <person name="Zhang T."/>
        </authorList>
    </citation>
    <scope>NUCLEOTIDE SEQUENCE [LARGE SCALE GENOMIC DNA]</scope>
    <source>
        <strain evidence="2 3">N1Y132</strain>
    </source>
</reference>
<sequence>MRLDFTITDEFKSELKALLRETIQEELNTISSPQVTIETDSKMLSREEASQFLGCSLTSLYNYTKSRQIPYHQVGRRILFSKSDLVNHLKVEAEK</sequence>
<accession>A0ABS1HKP0</accession>
<dbReference type="Pfam" id="PF12728">
    <property type="entry name" value="HTH_17"/>
    <property type="match status" value="1"/>
</dbReference>
<dbReference type="RefSeq" id="WP_200464940.1">
    <property type="nucleotide sequence ID" value="NZ_JAENRR010000020.1"/>
</dbReference>